<keyword evidence="1" id="KW-0677">Repeat</keyword>
<protein>
    <recommendedName>
        <fullName evidence="2">Nephrocystin 3-like N-terminal domain-containing protein</fullName>
    </recommendedName>
</protein>
<accession>A0A9N9LF12</accession>
<feature type="domain" description="Nephrocystin 3-like N-terminal" evidence="2">
    <location>
        <begin position="306"/>
        <end position="343"/>
    </location>
</feature>
<dbReference type="AlphaFoldDB" id="A0A9N9LF12"/>
<dbReference type="EMBL" id="CAJVRM010000020">
    <property type="protein sequence ID" value="CAG8971437.1"/>
    <property type="molecule type" value="Genomic_DNA"/>
</dbReference>
<proteinExistence type="predicted"/>
<organism evidence="3 4">
    <name type="scientific">Hymenoscyphus albidus</name>
    <dbReference type="NCBI Taxonomy" id="595503"/>
    <lineage>
        <taxon>Eukaryota</taxon>
        <taxon>Fungi</taxon>
        <taxon>Dikarya</taxon>
        <taxon>Ascomycota</taxon>
        <taxon>Pezizomycotina</taxon>
        <taxon>Leotiomycetes</taxon>
        <taxon>Helotiales</taxon>
        <taxon>Helotiaceae</taxon>
        <taxon>Hymenoscyphus</taxon>
    </lineage>
</organism>
<evidence type="ECO:0000256" key="1">
    <source>
        <dbReference type="ARBA" id="ARBA00022737"/>
    </source>
</evidence>
<dbReference type="Pfam" id="PF24883">
    <property type="entry name" value="NPHP3_N"/>
    <property type="match status" value="1"/>
</dbReference>
<gene>
    <name evidence="3" type="ORF">HYALB_00002020</name>
</gene>
<evidence type="ECO:0000259" key="2">
    <source>
        <dbReference type="Pfam" id="PF24883"/>
    </source>
</evidence>
<sequence>MDPLTAGSLAGTVIQFVDFTAKLVSSGTQLYKSSELQSNIIAGEAADHIQMLASSALSEIQDYQFKLRQGNISTSQDLSRDGRLLQDLCRKCTAEADTLTELLSKLKVPATTQHRKWRSLAQALSGIWSRKEIDGLMHNLQEYRTQVNSQVLVSLGSRLDLMAVQASDKFQSLAFDNKTIISALLNLQATVSGEFQVQLRTLSVLLNRTESVIADQEHHTRKVMVDVLQQVLDFDEDAVQPTPAQIKGQKERAIRIEVSDEILDSLRFPSMGERFEGVAEAHQKTFEWIFQKPRGASGGEPQRQWSDFNHWLQYGDGLYWINGKPASGKSTMMKFIITHPTTAKSLALWIADSPQSVPLYTASFFFWG</sequence>
<dbReference type="OrthoDB" id="443402at2759"/>
<evidence type="ECO:0000313" key="3">
    <source>
        <dbReference type="EMBL" id="CAG8971437.1"/>
    </source>
</evidence>
<dbReference type="Proteomes" id="UP000701801">
    <property type="component" value="Unassembled WGS sequence"/>
</dbReference>
<dbReference type="InterPro" id="IPR056884">
    <property type="entry name" value="NPHP3-like_N"/>
</dbReference>
<keyword evidence="4" id="KW-1185">Reference proteome</keyword>
<dbReference type="PANTHER" id="PTHR10039:SF5">
    <property type="entry name" value="NACHT DOMAIN-CONTAINING PROTEIN"/>
    <property type="match status" value="1"/>
</dbReference>
<reference evidence="3" key="1">
    <citation type="submission" date="2021-07" db="EMBL/GenBank/DDBJ databases">
        <authorList>
            <person name="Durling M."/>
        </authorList>
    </citation>
    <scope>NUCLEOTIDE SEQUENCE</scope>
</reference>
<comment type="caution">
    <text evidence="3">The sequence shown here is derived from an EMBL/GenBank/DDBJ whole genome shotgun (WGS) entry which is preliminary data.</text>
</comment>
<name>A0A9N9LF12_9HELO</name>
<dbReference type="PANTHER" id="PTHR10039">
    <property type="entry name" value="AMELOGENIN"/>
    <property type="match status" value="1"/>
</dbReference>
<evidence type="ECO:0000313" key="4">
    <source>
        <dbReference type="Proteomes" id="UP000701801"/>
    </source>
</evidence>